<dbReference type="SUPFAM" id="SSF55729">
    <property type="entry name" value="Acyl-CoA N-acyltransferases (Nat)"/>
    <property type="match status" value="1"/>
</dbReference>
<evidence type="ECO:0000313" key="2">
    <source>
        <dbReference type="EMBL" id="TCV82384.1"/>
    </source>
</evidence>
<dbReference type="Proteomes" id="UP000295367">
    <property type="component" value="Unassembled WGS sequence"/>
</dbReference>
<dbReference type="InterPro" id="IPR016181">
    <property type="entry name" value="Acyl_CoA_acyltransferase"/>
</dbReference>
<accession>A0A4R3XXB4</accession>
<sequence>MVIDQRDADNWQNTIVSFEPEHRLRDLCISEPDQPNTHEVAVQQQKFKIRLATNEDRRDSASLLIEKMYSWRGYATGATSNEEPNRVTLVASANEHILATLTLGYDSPMGLMVDDMYKTEVDSLRNSGRVVCELTKLAVDQNVRSKDVLASLFHIAYIYGKKIHNGTDFVIEVNPRHALFYKKMLGFEDFGEEKTCPRVNAPAILLRLDLDHATRKIAELGGKKNLAKGEKSYYPYFFTPEDELGITLRLRRETP</sequence>
<protein>
    <recommendedName>
        <fullName evidence="1">N-acetyltransferase domain-containing protein</fullName>
    </recommendedName>
</protein>
<dbReference type="Gene3D" id="3.40.630.30">
    <property type="match status" value="1"/>
</dbReference>
<reference evidence="2 3" key="1">
    <citation type="submission" date="2019-03" db="EMBL/GenBank/DDBJ databases">
        <title>Genomic Encyclopedia of Type Strains, Phase IV (KMG-IV): sequencing the most valuable type-strain genomes for metagenomic binning, comparative biology and taxonomic classification.</title>
        <authorList>
            <person name="Goeker M."/>
        </authorList>
    </citation>
    <scope>NUCLEOTIDE SEQUENCE [LARGE SCALE GENOMIC DNA]</scope>
    <source>
        <strain evidence="2 3">DSM 100309</strain>
    </source>
</reference>
<comment type="caution">
    <text evidence="2">The sequence shown here is derived from an EMBL/GenBank/DDBJ whole genome shotgun (WGS) entry which is preliminary data.</text>
</comment>
<dbReference type="GO" id="GO:0016747">
    <property type="term" value="F:acyltransferase activity, transferring groups other than amino-acyl groups"/>
    <property type="evidence" value="ECO:0007669"/>
    <property type="project" value="InterPro"/>
</dbReference>
<dbReference type="InterPro" id="IPR054597">
    <property type="entry name" value="FeeM_cat"/>
</dbReference>
<dbReference type="PROSITE" id="PS51186">
    <property type="entry name" value="GNAT"/>
    <property type="match status" value="1"/>
</dbReference>
<dbReference type="EMBL" id="SMCO01000021">
    <property type="protein sequence ID" value="TCV82384.1"/>
    <property type="molecule type" value="Genomic_DNA"/>
</dbReference>
<dbReference type="OrthoDB" id="9783696at2"/>
<keyword evidence="3" id="KW-1185">Reference proteome</keyword>
<gene>
    <name evidence="2" type="ORF">EDC63_12118</name>
</gene>
<dbReference type="InterPro" id="IPR000182">
    <property type="entry name" value="GNAT_dom"/>
</dbReference>
<organism evidence="2 3">
    <name type="scientific">Sulfurirhabdus autotrophica</name>
    <dbReference type="NCBI Taxonomy" id="1706046"/>
    <lineage>
        <taxon>Bacteria</taxon>
        <taxon>Pseudomonadati</taxon>
        <taxon>Pseudomonadota</taxon>
        <taxon>Betaproteobacteria</taxon>
        <taxon>Nitrosomonadales</taxon>
        <taxon>Sulfuricellaceae</taxon>
        <taxon>Sulfurirhabdus</taxon>
    </lineage>
</organism>
<name>A0A4R3XXB4_9PROT</name>
<feature type="domain" description="N-acetyltransferase" evidence="1">
    <location>
        <begin position="47"/>
        <end position="211"/>
    </location>
</feature>
<evidence type="ECO:0000313" key="3">
    <source>
        <dbReference type="Proteomes" id="UP000295367"/>
    </source>
</evidence>
<dbReference type="AlphaFoldDB" id="A0A4R3XXB4"/>
<dbReference type="Pfam" id="PF21926">
    <property type="entry name" value="FeeM"/>
    <property type="match status" value="1"/>
</dbReference>
<dbReference type="RefSeq" id="WP_124944785.1">
    <property type="nucleotide sequence ID" value="NZ_BHVT01000002.1"/>
</dbReference>
<proteinExistence type="predicted"/>
<evidence type="ECO:0000259" key="1">
    <source>
        <dbReference type="PROSITE" id="PS51186"/>
    </source>
</evidence>